<dbReference type="AlphaFoldDB" id="A0A8X8BKN6"/>
<dbReference type="EMBL" id="JAATIS010007298">
    <property type="protein sequence ID" value="KAG2458429.1"/>
    <property type="molecule type" value="Genomic_DNA"/>
</dbReference>
<dbReference type="PANTHER" id="PTHR23170:SF2">
    <property type="entry name" value="CENTROSOMAL PROTEIN OF 83 KDA"/>
    <property type="match status" value="1"/>
</dbReference>
<sequence>MFVAEMENISQEEPYNGKTSHLVQKASGVSGSAAPLFPVIDLLMSNRLEIPEGLGLDTSDINVLENMLKNEKNSTMQQQAKCQPLNPEHAALKDEFINKPKEGKCTPTENKTINHKLLSFLTQLRGELLTKSKEVEELKLQVLTPPKLELLRAQIQQEQEGPIRQKFNQLDEDIEKYREEYNKLRYEHAFLKSEFEHQVEAHNHILEENKIFYEAEIARLEKEKEELNAQLLNDDPVKERNKMESVLNENAQLHQRIKCLESKILALKTEKDSCGAKAENAQRMHMRQVAESQATIESLKAEKHSLKLQVDCLEKKLHLSHEQNSQLIIKLHRSKRDVGSLNDKIKELRHSYNYELANIKLDCARAKGEIERERDNLHSEMQALRSTNEVMKSTINRLNEHVAQLEKELEERLQITKLGDFQKLTKIHEEKLELESMVADLEEQKAAYEAFRRAEQKQWEDKLRVLQISDESSKKEIQILKSKLHNQGHQIKYPNKANNENVDMKQQNYELQIQLDTLQHRLNEFSRLILAPRLTSSGENISDNAVVNSLEQEIELTCTKNVDTEQLHLQINGGTKCN</sequence>
<comment type="subcellular location">
    <subcellularLocation>
        <location evidence="1">Cytoplasm</location>
        <location evidence="1">Cytoskeleton</location>
        <location evidence="1">Microtubule organizing center</location>
        <location evidence="1">Centrosome</location>
    </subcellularLocation>
</comment>
<evidence type="ECO:0000256" key="2">
    <source>
        <dbReference type="ARBA" id="ARBA00022490"/>
    </source>
</evidence>
<comment type="caution">
    <text evidence="6">The sequence shown here is derived from an EMBL/GenBank/DDBJ whole genome shotgun (WGS) entry which is preliminary data.</text>
</comment>
<feature type="non-terminal residue" evidence="6">
    <location>
        <position position="1"/>
    </location>
</feature>
<keyword evidence="7" id="KW-1185">Reference proteome</keyword>
<evidence type="ECO:0000256" key="4">
    <source>
        <dbReference type="ARBA" id="ARBA00023212"/>
    </source>
</evidence>
<feature type="non-terminal residue" evidence="6">
    <location>
        <position position="578"/>
    </location>
</feature>
<reference evidence="6 7" key="1">
    <citation type="journal article" date="2021" name="Cell">
        <title>Tracing the genetic footprints of vertebrate landing in non-teleost ray-finned fishes.</title>
        <authorList>
            <person name="Bi X."/>
            <person name="Wang K."/>
            <person name="Yang L."/>
            <person name="Pan H."/>
            <person name="Jiang H."/>
            <person name="Wei Q."/>
            <person name="Fang M."/>
            <person name="Yu H."/>
            <person name="Zhu C."/>
            <person name="Cai Y."/>
            <person name="He Y."/>
            <person name="Gan X."/>
            <person name="Zeng H."/>
            <person name="Yu D."/>
            <person name="Zhu Y."/>
            <person name="Jiang H."/>
            <person name="Qiu Q."/>
            <person name="Yang H."/>
            <person name="Zhang Y.E."/>
            <person name="Wang W."/>
            <person name="Zhu M."/>
            <person name="He S."/>
            <person name="Zhang G."/>
        </authorList>
    </citation>
    <scope>NUCLEOTIDE SEQUENCE [LARGE SCALE GENOMIC DNA]</scope>
    <source>
        <strain evidence="6">Bchr_013</strain>
    </source>
</reference>
<organism evidence="6 7">
    <name type="scientific">Polypterus senegalus</name>
    <name type="common">Senegal bichir</name>
    <dbReference type="NCBI Taxonomy" id="55291"/>
    <lineage>
        <taxon>Eukaryota</taxon>
        <taxon>Metazoa</taxon>
        <taxon>Chordata</taxon>
        <taxon>Craniata</taxon>
        <taxon>Vertebrata</taxon>
        <taxon>Euteleostomi</taxon>
        <taxon>Actinopterygii</taxon>
        <taxon>Polypteriformes</taxon>
        <taxon>Polypteridae</taxon>
        <taxon>Polypterus</taxon>
    </lineage>
</organism>
<accession>A0A8X8BKN6</accession>
<protein>
    <submittedName>
        <fullName evidence="6">CEP83 protein</fullName>
    </submittedName>
</protein>
<dbReference type="GO" id="GO:0051660">
    <property type="term" value="P:establishment of centrosome localization"/>
    <property type="evidence" value="ECO:0007669"/>
    <property type="project" value="TreeGrafter"/>
</dbReference>
<evidence type="ECO:0000256" key="5">
    <source>
        <dbReference type="SAM" id="Coils"/>
    </source>
</evidence>
<evidence type="ECO:0000313" key="6">
    <source>
        <dbReference type="EMBL" id="KAG2458429.1"/>
    </source>
</evidence>
<dbReference type="GO" id="GO:0097539">
    <property type="term" value="C:ciliary transition fiber"/>
    <property type="evidence" value="ECO:0007669"/>
    <property type="project" value="TreeGrafter"/>
</dbReference>
<name>A0A8X8BKN6_POLSE</name>
<dbReference type="GO" id="GO:0005813">
    <property type="term" value="C:centrosome"/>
    <property type="evidence" value="ECO:0007669"/>
    <property type="project" value="UniProtKB-SubCell"/>
</dbReference>
<keyword evidence="3 5" id="KW-0175">Coiled coil</keyword>
<evidence type="ECO:0000256" key="1">
    <source>
        <dbReference type="ARBA" id="ARBA00004300"/>
    </source>
</evidence>
<dbReference type="GO" id="GO:0060271">
    <property type="term" value="P:cilium assembly"/>
    <property type="evidence" value="ECO:0007669"/>
    <property type="project" value="TreeGrafter"/>
</dbReference>
<feature type="coiled-coil region" evidence="5">
    <location>
        <begin position="167"/>
        <end position="316"/>
    </location>
</feature>
<keyword evidence="2" id="KW-0963">Cytoplasm</keyword>
<proteinExistence type="predicted"/>
<dbReference type="InterPro" id="IPR052116">
    <property type="entry name" value="Centro_Cilium_Assembly"/>
</dbReference>
<feature type="coiled-coil region" evidence="5">
    <location>
        <begin position="356"/>
        <end position="458"/>
    </location>
</feature>
<gene>
    <name evidence="6" type="primary">Cep83_0</name>
    <name evidence="6" type="ORF">GTO96_0018059</name>
</gene>
<dbReference type="PANTHER" id="PTHR23170">
    <property type="entry name" value="NY-REN-58 ANTIGEN"/>
    <property type="match status" value="1"/>
</dbReference>
<dbReference type="GO" id="GO:0005794">
    <property type="term" value="C:Golgi apparatus"/>
    <property type="evidence" value="ECO:0007669"/>
    <property type="project" value="TreeGrafter"/>
</dbReference>
<keyword evidence="4" id="KW-0206">Cytoskeleton</keyword>
<dbReference type="GO" id="GO:0005814">
    <property type="term" value="C:centriole"/>
    <property type="evidence" value="ECO:0007669"/>
    <property type="project" value="TreeGrafter"/>
</dbReference>
<dbReference type="Proteomes" id="UP000886611">
    <property type="component" value="Unassembled WGS sequence"/>
</dbReference>
<evidence type="ECO:0000313" key="7">
    <source>
        <dbReference type="Proteomes" id="UP000886611"/>
    </source>
</evidence>
<evidence type="ECO:0000256" key="3">
    <source>
        <dbReference type="ARBA" id="ARBA00023054"/>
    </source>
</evidence>